<evidence type="ECO:0000256" key="3">
    <source>
        <dbReference type="SAM" id="MobiDB-lite"/>
    </source>
</evidence>
<name>A0A6J8C0B2_MYTCO</name>
<feature type="repeat" description="TPR" evidence="2">
    <location>
        <begin position="718"/>
        <end position="751"/>
    </location>
</feature>
<sequence>MFLSLRNIVDEIATGHCTEIDIWDKLVHYFTEYWDGDEHIFQQVLNLSRRQLGEQTQTITDTEAFFTALANNFSDKNDLLEFLINLTGYLNYHTELGSVNVKQHLKDCRENIRRVKRECIRRGIFRDNNFVGREVQIAKIKDEIEKGNTKGILVCGLGGMGKTCLVNTVCYELRSDKWKTIKFELREQRSYRHFLRTTINKFGELRGSSSGKVSNIVNVEENEVQDEILVEESILQQKLLDYFREQLGNGDTVSKKQILMFDNIDDVTTNPDEKIKLLAFFKTLLEMIQSRKKSMMRIIITSRDNFLLTTGHDMVHSLVKVEVTSLDRENANNLVRMCTKQSNLEIKQISSIVRVCGACPLALRVICDAINNAPNIDHLIKFLERRTESLSTSVLSMTDCLNQPFKNLGDHKYTLCKLSLFGTSKFSLRSAAIIDRNEMDKNKRDKIESLGDLKITLLLFKSRHLIEIENEVEDENYTEKLQNDSEILMADQEIFSLHPLVYKFLREKERESDVAQALEKAKYNYLILFDELVLNIGQEYDINVLTAREKSEKLKVHIAKYIQLMESNENISNLPNMQGLTSTEDIKNRNNVALMILKPDQHLSFIQQMSCKNWSYPLIKVSWEVEYVTAMIRYDQPCIHIDNTCRDILNTINDICQNDLSDIEKWQLLILHGRMLYNCGRLKMETDSKESEAYFHEAENIFRNKELRHNQERKKYLADIYNCLGCVYYRLYETEKAINFHKKALDSQNKSHSQNENTLAFLANIGACHFRLGIQHLRDKEKEKCEQEMKKALTFYNDSITVAEALKMDRTDIYLKKLKNRGDVLTMLNQYKEAKKDYQECLDIVKTLYVSPSRKEILSLHAQGDLIRKMIASKTRGSFSSEDIDEEKNQEERYSLVDEGLEIYEKLKNMLNSDIFPGDHESFNKIKKNHLYFLKQQHEASKFEDAEKFYSAYLTRGLDDDTDSSSSPKSSSTDSGEGSGDETEPEHNPQGRNSRISPRNSEIEDEKASNEVNIHGNTVDRTSWMMEKKQQFKLPLPAKRSVDDVYRSPQKRTNRRESSSSSGVSSMGSFTPDVEKASLGQFRESLHSNHGSSFEDDVFPNTKKENSDRKEVKTDPGWAERRSTLLSFGSGSLEESTVVDEEVVQKEKKRKLETTIGTSASFDETLSRAKCLKEQKSEDWMIPEKFSPFFEDRRKDSSSQTDSRNIDDIVDELEDCIHSVQPRMRSLIRDIDSRKARLIDDMNGRPTIQYKDEGFFDDTGS</sequence>
<dbReference type="EMBL" id="CACVKT020004320">
    <property type="protein sequence ID" value="CAC5389086.1"/>
    <property type="molecule type" value="Genomic_DNA"/>
</dbReference>
<dbReference type="InterPro" id="IPR027417">
    <property type="entry name" value="P-loop_NTPase"/>
</dbReference>
<keyword evidence="1" id="KW-0677">Repeat</keyword>
<evidence type="ECO:0000259" key="4">
    <source>
        <dbReference type="Pfam" id="PF24883"/>
    </source>
</evidence>
<feature type="compositionally biased region" description="Polar residues" evidence="3">
    <location>
        <begin position="1010"/>
        <end position="1021"/>
    </location>
</feature>
<dbReference type="Proteomes" id="UP000507470">
    <property type="component" value="Unassembled WGS sequence"/>
</dbReference>
<organism evidence="5 6">
    <name type="scientific">Mytilus coruscus</name>
    <name type="common">Sea mussel</name>
    <dbReference type="NCBI Taxonomy" id="42192"/>
    <lineage>
        <taxon>Eukaryota</taxon>
        <taxon>Metazoa</taxon>
        <taxon>Spiralia</taxon>
        <taxon>Lophotrochozoa</taxon>
        <taxon>Mollusca</taxon>
        <taxon>Bivalvia</taxon>
        <taxon>Autobranchia</taxon>
        <taxon>Pteriomorphia</taxon>
        <taxon>Mytilida</taxon>
        <taxon>Mytiloidea</taxon>
        <taxon>Mytilidae</taxon>
        <taxon>Mytilinae</taxon>
        <taxon>Mytilus</taxon>
    </lineage>
</organism>
<evidence type="ECO:0000313" key="5">
    <source>
        <dbReference type="EMBL" id="CAC5389086.1"/>
    </source>
</evidence>
<dbReference type="Pfam" id="PF24883">
    <property type="entry name" value="NPHP3_N"/>
    <property type="match status" value="1"/>
</dbReference>
<dbReference type="AlphaFoldDB" id="A0A6J8C0B2"/>
<dbReference type="SUPFAM" id="SSF52540">
    <property type="entry name" value="P-loop containing nucleoside triphosphate hydrolases"/>
    <property type="match status" value="1"/>
</dbReference>
<protein>
    <recommendedName>
        <fullName evidence="4">Nephrocystin 3-like N-terminal domain-containing protein</fullName>
    </recommendedName>
</protein>
<reference evidence="5 6" key="1">
    <citation type="submission" date="2020-06" db="EMBL/GenBank/DDBJ databases">
        <authorList>
            <person name="Li R."/>
            <person name="Bekaert M."/>
        </authorList>
    </citation>
    <scope>NUCLEOTIDE SEQUENCE [LARGE SCALE GENOMIC DNA]</scope>
    <source>
        <strain evidence="6">wild</strain>
    </source>
</reference>
<feature type="compositionally biased region" description="Basic and acidic residues" evidence="3">
    <location>
        <begin position="1102"/>
        <end position="1118"/>
    </location>
</feature>
<dbReference type="InterPro" id="IPR019734">
    <property type="entry name" value="TPR_rpt"/>
</dbReference>
<feature type="region of interest" description="Disordered" evidence="3">
    <location>
        <begin position="958"/>
        <end position="1118"/>
    </location>
</feature>
<evidence type="ECO:0000256" key="2">
    <source>
        <dbReference type="PROSITE-ProRule" id="PRU00339"/>
    </source>
</evidence>
<dbReference type="InterPro" id="IPR056884">
    <property type="entry name" value="NPHP3-like_N"/>
</dbReference>
<keyword evidence="2" id="KW-0802">TPR repeat</keyword>
<gene>
    <name evidence="5" type="ORF">MCOR_24301</name>
</gene>
<dbReference type="PROSITE" id="PS50005">
    <property type="entry name" value="TPR"/>
    <property type="match status" value="1"/>
</dbReference>
<evidence type="ECO:0000313" key="6">
    <source>
        <dbReference type="Proteomes" id="UP000507470"/>
    </source>
</evidence>
<dbReference type="Pfam" id="PF13374">
    <property type="entry name" value="TPR_10"/>
    <property type="match status" value="1"/>
</dbReference>
<dbReference type="InterPro" id="IPR011990">
    <property type="entry name" value="TPR-like_helical_dom_sf"/>
</dbReference>
<feature type="compositionally biased region" description="Low complexity" evidence="3">
    <location>
        <begin position="964"/>
        <end position="976"/>
    </location>
</feature>
<dbReference type="SMART" id="SM00028">
    <property type="entry name" value="TPR"/>
    <property type="match status" value="3"/>
</dbReference>
<dbReference type="OrthoDB" id="6117615at2759"/>
<evidence type="ECO:0000256" key="1">
    <source>
        <dbReference type="ARBA" id="ARBA00022737"/>
    </source>
</evidence>
<keyword evidence="6" id="KW-1185">Reference proteome</keyword>
<feature type="compositionally biased region" description="Polar residues" evidence="3">
    <location>
        <begin position="990"/>
        <end position="1000"/>
    </location>
</feature>
<dbReference type="Gene3D" id="3.40.50.300">
    <property type="entry name" value="P-loop containing nucleotide triphosphate hydrolases"/>
    <property type="match status" value="1"/>
</dbReference>
<feature type="domain" description="Nephrocystin 3-like N-terminal" evidence="4">
    <location>
        <begin position="146"/>
        <end position="303"/>
    </location>
</feature>
<proteinExistence type="predicted"/>
<feature type="compositionally biased region" description="Low complexity" evidence="3">
    <location>
        <begin position="1059"/>
        <end position="1069"/>
    </location>
</feature>
<dbReference type="SUPFAM" id="SSF48452">
    <property type="entry name" value="TPR-like"/>
    <property type="match status" value="1"/>
</dbReference>
<dbReference type="Gene3D" id="1.25.40.10">
    <property type="entry name" value="Tetratricopeptide repeat domain"/>
    <property type="match status" value="2"/>
</dbReference>
<accession>A0A6J8C0B2</accession>